<dbReference type="EMBL" id="JAFNEN010006268">
    <property type="protein sequence ID" value="KAG8156157.1"/>
    <property type="molecule type" value="Genomic_DNA"/>
</dbReference>
<gene>
    <name evidence="1" type="ORF">JTE90_010266</name>
</gene>
<dbReference type="AlphaFoldDB" id="A0AAV6TE66"/>
<keyword evidence="2" id="KW-1185">Reference proteome</keyword>
<comment type="caution">
    <text evidence="1">The sequence shown here is derived from an EMBL/GenBank/DDBJ whole genome shotgun (WGS) entry which is preliminary data.</text>
</comment>
<protein>
    <submittedName>
        <fullName evidence="1">Uncharacterized protein</fullName>
    </submittedName>
</protein>
<sequence length="58" mass="6559">MIRESFSRLRASSVIRINQGQINYTNHDAAMHTTHEIKERALNLVNPRRVPGLVGFAA</sequence>
<feature type="non-terminal residue" evidence="1">
    <location>
        <position position="58"/>
    </location>
</feature>
<evidence type="ECO:0000313" key="1">
    <source>
        <dbReference type="EMBL" id="KAG8156157.1"/>
    </source>
</evidence>
<evidence type="ECO:0000313" key="2">
    <source>
        <dbReference type="Proteomes" id="UP000827092"/>
    </source>
</evidence>
<accession>A0AAV6TE66</accession>
<proteinExistence type="predicted"/>
<reference evidence="1 2" key="1">
    <citation type="journal article" date="2022" name="Nat. Ecol. Evol.">
        <title>A masculinizing supergene underlies an exaggerated male reproductive morph in a spider.</title>
        <authorList>
            <person name="Hendrickx F."/>
            <person name="De Corte Z."/>
            <person name="Sonet G."/>
            <person name="Van Belleghem S.M."/>
            <person name="Kostlbacher S."/>
            <person name="Vangestel C."/>
        </authorList>
    </citation>
    <scope>NUCLEOTIDE SEQUENCE [LARGE SCALE GENOMIC DNA]</scope>
    <source>
        <strain evidence="1">W744_W776</strain>
    </source>
</reference>
<organism evidence="1 2">
    <name type="scientific">Oedothorax gibbosus</name>
    <dbReference type="NCBI Taxonomy" id="931172"/>
    <lineage>
        <taxon>Eukaryota</taxon>
        <taxon>Metazoa</taxon>
        <taxon>Ecdysozoa</taxon>
        <taxon>Arthropoda</taxon>
        <taxon>Chelicerata</taxon>
        <taxon>Arachnida</taxon>
        <taxon>Araneae</taxon>
        <taxon>Araneomorphae</taxon>
        <taxon>Entelegynae</taxon>
        <taxon>Araneoidea</taxon>
        <taxon>Linyphiidae</taxon>
        <taxon>Erigoninae</taxon>
        <taxon>Oedothorax</taxon>
    </lineage>
</organism>
<dbReference type="Proteomes" id="UP000827092">
    <property type="component" value="Unassembled WGS sequence"/>
</dbReference>
<name>A0AAV6TE66_9ARAC</name>